<protein>
    <submittedName>
        <fullName evidence="2">Uncharacterized protein</fullName>
    </submittedName>
</protein>
<evidence type="ECO:0000313" key="2">
    <source>
        <dbReference type="EMBL" id="MBL6280532.1"/>
    </source>
</evidence>
<evidence type="ECO:0000313" key="3">
    <source>
        <dbReference type="Proteomes" id="UP000661193"/>
    </source>
</evidence>
<feature type="non-terminal residue" evidence="2">
    <location>
        <position position="129"/>
    </location>
</feature>
<accession>A0ABS1UVX9</accession>
<dbReference type="EMBL" id="JAETXL010000095">
    <property type="protein sequence ID" value="MBL6280532.1"/>
    <property type="molecule type" value="Genomic_DNA"/>
</dbReference>
<dbReference type="Proteomes" id="UP000661193">
    <property type="component" value="Unassembled WGS sequence"/>
</dbReference>
<feature type="region of interest" description="Disordered" evidence="1">
    <location>
        <begin position="1"/>
        <end position="41"/>
    </location>
</feature>
<reference evidence="2 3" key="1">
    <citation type="submission" date="2021-01" db="EMBL/GenBank/DDBJ databases">
        <title>Genome sequencing of Micromonospora fiedleri MG-37.</title>
        <authorList>
            <person name="Moreland P.E.J."/>
            <person name="Stach J.E.M."/>
        </authorList>
    </citation>
    <scope>NUCLEOTIDE SEQUENCE [LARGE SCALE GENOMIC DNA]</scope>
    <source>
        <strain evidence="2 3">MG-37</strain>
    </source>
</reference>
<proteinExistence type="predicted"/>
<sequence length="129" mass="13627">MGKAIASVARTWTEQRHDQWQQQWGGRPGADPHQAAPLGYARLGNGSSRLVQAELLTQLTGLPSSVSRLDPTPGREAEAEARLATLLSAGSPVITGTLPAAQYPGKPPYGLITGHAYWVVPVPNGEVPV</sequence>
<comment type="caution">
    <text evidence="2">The sequence shown here is derived from an EMBL/GenBank/DDBJ whole genome shotgun (WGS) entry which is preliminary data.</text>
</comment>
<name>A0ABS1UVX9_9ACTN</name>
<dbReference type="RefSeq" id="WP_203224691.1">
    <property type="nucleotide sequence ID" value="NZ_JAETXL010000095.1"/>
</dbReference>
<keyword evidence="3" id="KW-1185">Reference proteome</keyword>
<gene>
    <name evidence="2" type="ORF">JMF97_30810</name>
</gene>
<evidence type="ECO:0000256" key="1">
    <source>
        <dbReference type="SAM" id="MobiDB-lite"/>
    </source>
</evidence>
<organism evidence="2 3">
    <name type="scientific">Micromonospora fiedleri</name>
    <dbReference type="NCBI Taxonomy" id="1157498"/>
    <lineage>
        <taxon>Bacteria</taxon>
        <taxon>Bacillati</taxon>
        <taxon>Actinomycetota</taxon>
        <taxon>Actinomycetes</taxon>
        <taxon>Micromonosporales</taxon>
        <taxon>Micromonosporaceae</taxon>
        <taxon>Micromonospora</taxon>
    </lineage>
</organism>